<organism evidence="1 2">
    <name type="scientific">Streptomonospora nanhaiensis</name>
    <dbReference type="NCBI Taxonomy" id="1323731"/>
    <lineage>
        <taxon>Bacteria</taxon>
        <taxon>Bacillati</taxon>
        <taxon>Actinomycetota</taxon>
        <taxon>Actinomycetes</taxon>
        <taxon>Streptosporangiales</taxon>
        <taxon>Nocardiopsidaceae</taxon>
        <taxon>Streptomonospora</taxon>
    </lineage>
</organism>
<evidence type="ECO:0000313" key="1">
    <source>
        <dbReference type="EMBL" id="WAE73606.1"/>
    </source>
</evidence>
<name>A0ABY6YMZ1_9ACTN</name>
<dbReference type="EMBL" id="CP113264">
    <property type="protein sequence ID" value="WAE73606.1"/>
    <property type="molecule type" value="Genomic_DNA"/>
</dbReference>
<sequence>MIVEVDSGVFAEHANAADVIRLFDLFIREVHAWAPDISQIEDVDSFFGTHVPMMRQTYRSLAEKTVSASPWQPVNSAPTVQITVESLTDHVHDLSVPAVLLVENNASDRSFLRAVAMVLDGDDVLTAIRERTLDIRHGGGKHDAGRQAREAVDDFRRLPRVALLLDSDRMRPGEATKCHQIAERAREQGVAVHVLEFRETENYVPNRVLSLAVRRGGPTDASRKLTALKELSPDQRAHFDMKHGFRAQRGEPVVPHRAHGDLYDGVPSRTLVKLSEGFGSDLTERMETAAAQGHVRRSDLSSLGEGVVEELRGVLHMLRTIV</sequence>
<dbReference type="Proteomes" id="UP001156498">
    <property type="component" value="Chromosome"/>
</dbReference>
<protein>
    <submittedName>
        <fullName evidence="1">Uncharacterized protein</fullName>
    </submittedName>
</protein>
<proteinExistence type="predicted"/>
<accession>A0ABY6YMZ1</accession>
<evidence type="ECO:0000313" key="2">
    <source>
        <dbReference type="Proteomes" id="UP001156498"/>
    </source>
</evidence>
<keyword evidence="2" id="KW-1185">Reference proteome</keyword>
<reference evidence="1 2" key="1">
    <citation type="journal article" date="2013" name="Int. J. Syst. Evol. Microbiol.">
        <title>Description of Streptomonospora sediminis sp. nov. and Streptomonospora nanhaiensis sp. nov., and reclassification of Nocardiopsis arabia Hozzein &amp; Goodfellow 2008 as Streptomonospora arabica comb. nov. and emended description of the genus Streptomonospora.</title>
        <authorList>
            <person name="Zhang D.F."/>
            <person name="Pan H.Q."/>
            <person name="He J."/>
            <person name="Zhang X.M."/>
            <person name="Zhang Y.G."/>
            <person name="Klenk H.P."/>
            <person name="Hu J.C."/>
            <person name="Li W.J."/>
        </authorList>
    </citation>
    <scope>NUCLEOTIDE SEQUENCE [LARGE SCALE GENOMIC DNA]</scope>
    <source>
        <strain evidence="1 2">12A09</strain>
    </source>
</reference>
<gene>
    <name evidence="1" type="ORF">OUQ99_00205</name>
</gene>
<dbReference type="RefSeq" id="WP_267947390.1">
    <property type="nucleotide sequence ID" value="NZ_CP113264.1"/>
</dbReference>